<dbReference type="GO" id="GO:0004521">
    <property type="term" value="F:RNA endonuclease activity"/>
    <property type="evidence" value="ECO:0007669"/>
    <property type="project" value="UniProtKB-UniRule"/>
</dbReference>
<keyword evidence="7" id="KW-0690">Ribosome biogenesis</keyword>
<dbReference type="EC" id="3.1.-.-" evidence="7"/>
<dbReference type="HAMAP" id="MF_00009">
    <property type="entry name" value="Endoribonucl_YbeY"/>
    <property type="match status" value="1"/>
</dbReference>
<sequence>MSDAPSYAEPVSIVVDHDDRTVDTESLTDLVHAVVNGEGKSIRHVSIVCADHQTVRRLNREYLDHDYNTDVLSFSLADPAESALEGEVYIDLDTAAERHEEFGSTYETEVGRYVAHGVLHLAGYDDATDEEKQRMHELEDLYLRQAGWSPESDGRS</sequence>
<evidence type="ECO:0000256" key="4">
    <source>
        <dbReference type="ARBA" id="ARBA00022759"/>
    </source>
</evidence>
<organism evidence="8 9">
    <name type="scientific">Longibacter salinarum</name>
    <dbReference type="NCBI Taxonomy" id="1850348"/>
    <lineage>
        <taxon>Bacteria</taxon>
        <taxon>Pseudomonadati</taxon>
        <taxon>Rhodothermota</taxon>
        <taxon>Rhodothermia</taxon>
        <taxon>Rhodothermales</taxon>
        <taxon>Salisaetaceae</taxon>
        <taxon>Longibacter</taxon>
    </lineage>
</organism>
<gene>
    <name evidence="7 8" type="primary">ybeY</name>
    <name evidence="8" type="ORF">CRI94_04870</name>
</gene>
<dbReference type="GO" id="GO:0006364">
    <property type="term" value="P:rRNA processing"/>
    <property type="evidence" value="ECO:0007669"/>
    <property type="project" value="UniProtKB-UniRule"/>
</dbReference>
<keyword evidence="7" id="KW-0963">Cytoplasm</keyword>
<keyword evidence="2 7" id="KW-0540">Nuclease</keyword>
<keyword evidence="5 7" id="KW-0378">Hydrolase</keyword>
<dbReference type="InterPro" id="IPR023091">
    <property type="entry name" value="MetalPrtase_cat_dom_sf_prd"/>
</dbReference>
<comment type="subcellular location">
    <subcellularLocation>
        <location evidence="7">Cytoplasm</location>
    </subcellularLocation>
</comment>
<dbReference type="SUPFAM" id="SSF55486">
    <property type="entry name" value="Metalloproteases ('zincins'), catalytic domain"/>
    <property type="match status" value="1"/>
</dbReference>
<dbReference type="Proteomes" id="UP000220102">
    <property type="component" value="Unassembled WGS sequence"/>
</dbReference>
<dbReference type="RefSeq" id="WP_098074551.1">
    <property type="nucleotide sequence ID" value="NZ_PDEQ01000002.1"/>
</dbReference>
<dbReference type="PANTHER" id="PTHR46986:SF1">
    <property type="entry name" value="ENDORIBONUCLEASE YBEY, CHLOROPLASTIC"/>
    <property type="match status" value="1"/>
</dbReference>
<keyword evidence="4 7" id="KW-0255">Endonuclease</keyword>
<keyword evidence="9" id="KW-1185">Reference proteome</keyword>
<comment type="cofactor">
    <cofactor evidence="7">
        <name>Zn(2+)</name>
        <dbReference type="ChEBI" id="CHEBI:29105"/>
    </cofactor>
    <text evidence="7">Binds 1 zinc ion.</text>
</comment>
<feature type="binding site" evidence="7">
    <location>
        <position position="120"/>
    </location>
    <ligand>
        <name>Zn(2+)</name>
        <dbReference type="ChEBI" id="CHEBI:29105"/>
        <note>catalytic</note>
    </ligand>
</feature>
<dbReference type="OrthoDB" id="9811984at2"/>
<keyword evidence="3 7" id="KW-0479">Metal-binding</keyword>
<dbReference type="GO" id="GO:0005737">
    <property type="term" value="C:cytoplasm"/>
    <property type="evidence" value="ECO:0007669"/>
    <property type="project" value="UniProtKB-SubCell"/>
</dbReference>
<dbReference type="Gene3D" id="3.40.390.30">
    <property type="entry name" value="Metalloproteases ('zincins'), catalytic domain"/>
    <property type="match status" value="1"/>
</dbReference>
<evidence type="ECO:0000256" key="7">
    <source>
        <dbReference type="HAMAP-Rule" id="MF_00009"/>
    </source>
</evidence>
<accession>A0A2A8D0G9</accession>
<evidence type="ECO:0000256" key="1">
    <source>
        <dbReference type="ARBA" id="ARBA00010875"/>
    </source>
</evidence>
<evidence type="ECO:0000256" key="3">
    <source>
        <dbReference type="ARBA" id="ARBA00022723"/>
    </source>
</evidence>
<dbReference type="PANTHER" id="PTHR46986">
    <property type="entry name" value="ENDORIBONUCLEASE YBEY, CHLOROPLASTIC"/>
    <property type="match status" value="1"/>
</dbReference>
<dbReference type="PROSITE" id="PS01306">
    <property type="entry name" value="UPF0054"/>
    <property type="match status" value="1"/>
</dbReference>
<evidence type="ECO:0000256" key="2">
    <source>
        <dbReference type="ARBA" id="ARBA00022722"/>
    </source>
</evidence>
<dbReference type="AlphaFoldDB" id="A0A2A8D0G9"/>
<dbReference type="Pfam" id="PF02130">
    <property type="entry name" value="YbeY"/>
    <property type="match status" value="1"/>
</dbReference>
<reference evidence="8 9" key="1">
    <citation type="submission" date="2017-10" db="EMBL/GenBank/DDBJ databases">
        <title>Draft genome of Longibacter Salinarum.</title>
        <authorList>
            <person name="Goh K.M."/>
            <person name="Shamsir M.S."/>
            <person name="Lim S.W."/>
        </authorList>
    </citation>
    <scope>NUCLEOTIDE SEQUENCE [LARGE SCALE GENOMIC DNA]</scope>
    <source>
        <strain evidence="8 9">KCTC 52045</strain>
    </source>
</reference>
<feature type="binding site" evidence="7">
    <location>
        <position position="126"/>
    </location>
    <ligand>
        <name>Zn(2+)</name>
        <dbReference type="ChEBI" id="CHEBI:29105"/>
        <note>catalytic</note>
    </ligand>
</feature>
<dbReference type="GO" id="GO:0004222">
    <property type="term" value="F:metalloendopeptidase activity"/>
    <property type="evidence" value="ECO:0007669"/>
    <property type="project" value="InterPro"/>
</dbReference>
<proteinExistence type="inferred from homology"/>
<comment type="similarity">
    <text evidence="1 7">Belongs to the endoribonuclease YbeY family.</text>
</comment>
<keyword evidence="6 7" id="KW-0862">Zinc</keyword>
<evidence type="ECO:0000313" key="8">
    <source>
        <dbReference type="EMBL" id="PEN14370.1"/>
    </source>
</evidence>
<evidence type="ECO:0000256" key="6">
    <source>
        <dbReference type="ARBA" id="ARBA00022833"/>
    </source>
</evidence>
<dbReference type="GO" id="GO:0008270">
    <property type="term" value="F:zinc ion binding"/>
    <property type="evidence" value="ECO:0007669"/>
    <property type="project" value="UniProtKB-UniRule"/>
</dbReference>
<comment type="caution">
    <text evidence="8">The sequence shown here is derived from an EMBL/GenBank/DDBJ whole genome shotgun (WGS) entry which is preliminary data.</text>
</comment>
<dbReference type="InterPro" id="IPR020549">
    <property type="entry name" value="YbeY_CS"/>
</dbReference>
<evidence type="ECO:0000313" key="9">
    <source>
        <dbReference type="Proteomes" id="UP000220102"/>
    </source>
</evidence>
<feature type="binding site" evidence="7">
    <location>
        <position position="116"/>
    </location>
    <ligand>
        <name>Zn(2+)</name>
        <dbReference type="ChEBI" id="CHEBI:29105"/>
        <note>catalytic</note>
    </ligand>
</feature>
<dbReference type="EMBL" id="PDEQ01000002">
    <property type="protein sequence ID" value="PEN14370.1"/>
    <property type="molecule type" value="Genomic_DNA"/>
</dbReference>
<dbReference type="InterPro" id="IPR002036">
    <property type="entry name" value="YbeY"/>
</dbReference>
<dbReference type="NCBIfam" id="TIGR00043">
    <property type="entry name" value="rRNA maturation RNase YbeY"/>
    <property type="match status" value="1"/>
</dbReference>
<comment type="function">
    <text evidence="7">Single strand-specific metallo-endoribonuclease involved in late-stage 70S ribosome quality control and in maturation of the 3' terminus of the 16S rRNA.</text>
</comment>
<evidence type="ECO:0000256" key="5">
    <source>
        <dbReference type="ARBA" id="ARBA00022801"/>
    </source>
</evidence>
<name>A0A2A8D0G9_9BACT</name>
<protein>
    <recommendedName>
        <fullName evidence="7">Endoribonuclease YbeY</fullName>
        <ecNumber evidence="7">3.1.-.-</ecNumber>
    </recommendedName>
</protein>
<keyword evidence="7" id="KW-0698">rRNA processing</keyword>